<sequence length="107" mass="11998">MKSTAQRKAELEARRAVLNDRIAGIGKELDSHESKDWEEMAVEREADEVLEDLGQSAKNELRMIEAALQRIEEGEYGYCTTCGDQISEERLDLLPATPFCPNCAPGR</sequence>
<dbReference type="GO" id="GO:0008270">
    <property type="term" value="F:zinc ion binding"/>
    <property type="evidence" value="ECO:0007669"/>
    <property type="project" value="UniProtKB-KW"/>
</dbReference>
<evidence type="ECO:0000313" key="7">
    <source>
        <dbReference type="EMBL" id="SPH17450.1"/>
    </source>
</evidence>
<dbReference type="OrthoDB" id="1121111at2"/>
<dbReference type="Proteomes" id="UP000244924">
    <property type="component" value="Unassembled WGS sequence"/>
</dbReference>
<evidence type="ECO:0000256" key="3">
    <source>
        <dbReference type="ARBA" id="ARBA00022833"/>
    </source>
</evidence>
<dbReference type="RefSeq" id="WP_108851896.1">
    <property type="nucleotide sequence ID" value="NZ_OMOQ01000001.1"/>
</dbReference>
<dbReference type="PANTHER" id="PTHR33823">
    <property type="entry name" value="RNA POLYMERASE-BINDING TRANSCRIPTION FACTOR DKSA-RELATED"/>
    <property type="match status" value="1"/>
</dbReference>
<feature type="zinc finger region" description="dksA C4-type" evidence="4">
    <location>
        <begin position="79"/>
        <end position="103"/>
    </location>
</feature>
<dbReference type="Pfam" id="PF01258">
    <property type="entry name" value="zf-dskA_traR"/>
    <property type="match status" value="1"/>
</dbReference>
<dbReference type="SUPFAM" id="SSF57716">
    <property type="entry name" value="Glucocorticoid receptor-like (DNA-binding domain)"/>
    <property type="match status" value="1"/>
</dbReference>
<feature type="domain" description="DnaK suppressor protein-like N-terminal" evidence="6">
    <location>
        <begin position="9"/>
        <end position="71"/>
    </location>
</feature>
<dbReference type="InterPro" id="IPR048487">
    <property type="entry name" value="DksA-like_N"/>
</dbReference>
<keyword evidence="8" id="KW-1185">Reference proteome</keyword>
<evidence type="ECO:0000256" key="2">
    <source>
        <dbReference type="ARBA" id="ARBA00022771"/>
    </source>
</evidence>
<evidence type="ECO:0000259" key="5">
    <source>
        <dbReference type="Pfam" id="PF01258"/>
    </source>
</evidence>
<evidence type="ECO:0000256" key="1">
    <source>
        <dbReference type="ARBA" id="ARBA00022723"/>
    </source>
</evidence>
<proteinExistence type="predicted"/>
<dbReference type="AlphaFoldDB" id="A0A2R8B4J5"/>
<feature type="domain" description="Zinc finger DksA/TraR C4-type" evidence="5">
    <location>
        <begin position="74"/>
        <end position="104"/>
    </location>
</feature>
<evidence type="ECO:0000259" key="6">
    <source>
        <dbReference type="Pfam" id="PF21173"/>
    </source>
</evidence>
<keyword evidence="1" id="KW-0479">Metal-binding</keyword>
<gene>
    <name evidence="7" type="primary">dksA_1</name>
    <name evidence="7" type="ORF">DEA8626_00972</name>
</gene>
<keyword evidence="3" id="KW-0862">Zinc</keyword>
<reference evidence="7 8" key="1">
    <citation type="submission" date="2018-03" db="EMBL/GenBank/DDBJ databases">
        <authorList>
            <person name="Keele B.F."/>
        </authorList>
    </citation>
    <scope>NUCLEOTIDE SEQUENCE [LARGE SCALE GENOMIC DNA]</scope>
    <source>
        <strain evidence="7 8">CECT 8626</strain>
    </source>
</reference>
<organism evidence="7 8">
    <name type="scientific">Albidovulum aquaemixtae</name>
    <dbReference type="NCBI Taxonomy" id="1542388"/>
    <lineage>
        <taxon>Bacteria</taxon>
        <taxon>Pseudomonadati</taxon>
        <taxon>Pseudomonadota</taxon>
        <taxon>Alphaproteobacteria</taxon>
        <taxon>Rhodobacterales</taxon>
        <taxon>Paracoccaceae</taxon>
        <taxon>Albidovulum</taxon>
    </lineage>
</organism>
<dbReference type="SUPFAM" id="SSF109635">
    <property type="entry name" value="DnaK suppressor protein DksA, alpha-hairpin domain"/>
    <property type="match status" value="1"/>
</dbReference>
<keyword evidence="2" id="KW-0863">Zinc-finger</keyword>
<dbReference type="InterPro" id="IPR037187">
    <property type="entry name" value="DnaK_N"/>
</dbReference>
<dbReference type="PROSITE" id="PS51128">
    <property type="entry name" value="ZF_DKSA_2"/>
    <property type="match status" value="1"/>
</dbReference>
<dbReference type="Pfam" id="PF21173">
    <property type="entry name" value="DksA-like_N"/>
    <property type="match status" value="1"/>
</dbReference>
<protein>
    <submittedName>
        <fullName evidence="7">RNA polymerase-binding transcription factor DksA</fullName>
    </submittedName>
</protein>
<dbReference type="InterPro" id="IPR000962">
    <property type="entry name" value="Znf_DskA_TraR"/>
</dbReference>
<dbReference type="EMBL" id="OMOQ01000001">
    <property type="protein sequence ID" value="SPH17450.1"/>
    <property type="molecule type" value="Genomic_DNA"/>
</dbReference>
<dbReference type="PANTHER" id="PTHR33823:SF4">
    <property type="entry name" value="GENERAL STRESS PROTEIN 16O"/>
    <property type="match status" value="1"/>
</dbReference>
<accession>A0A2R8B4J5</accession>
<name>A0A2R8B4J5_9RHOB</name>
<evidence type="ECO:0000313" key="8">
    <source>
        <dbReference type="Proteomes" id="UP000244924"/>
    </source>
</evidence>
<evidence type="ECO:0000256" key="4">
    <source>
        <dbReference type="PROSITE-ProRule" id="PRU00510"/>
    </source>
</evidence>
<dbReference type="Gene3D" id="1.20.120.910">
    <property type="entry name" value="DksA, coiled-coil domain"/>
    <property type="match status" value="1"/>
</dbReference>